<accession>A0A0Q1DK86</accession>
<dbReference type="Proteomes" id="UP000050827">
    <property type="component" value="Unassembled WGS sequence"/>
</dbReference>
<comment type="caution">
    <text evidence="2">The sequence shown here is derived from an EMBL/GenBank/DDBJ whole genome shotgun (WGS) entry which is preliminary data.</text>
</comment>
<proteinExistence type="predicted"/>
<organism evidence="2 3">
    <name type="scientific">Flagellimonas eckloniae</name>
    <dbReference type="NCBI Taxonomy" id="346185"/>
    <lineage>
        <taxon>Bacteria</taxon>
        <taxon>Pseudomonadati</taxon>
        <taxon>Bacteroidota</taxon>
        <taxon>Flavobacteriia</taxon>
        <taxon>Flavobacteriales</taxon>
        <taxon>Flavobacteriaceae</taxon>
        <taxon>Flagellimonas</taxon>
    </lineage>
</organism>
<evidence type="ECO:0000256" key="1">
    <source>
        <dbReference type="SAM" id="Phobius"/>
    </source>
</evidence>
<keyword evidence="1" id="KW-0472">Membrane</keyword>
<sequence length="218" mass="25318">MEQNTLKKLRLLIPGIIAVIIGTYYYFIITDKSFAEIEFEEYSIPLLIAIAFGTLFYLTDIRFLITNFSHKKIDLNIKNHMIKLHTKSLTDEQKQFLYKNNRLKSGVFYNIIDNDESLKKKQINVFFNGLIWTSTADLVLISFFFSIVFLVSIMIFKEAANSLLMGSFILILISLISLVSHILAFLKHIKLSNEQIEYIETHHINRVDEIIDGMVNNI</sequence>
<feature type="transmembrane region" description="Helical" evidence="1">
    <location>
        <begin position="12"/>
        <end position="30"/>
    </location>
</feature>
<dbReference type="STRING" id="346185.AAY42_04560"/>
<name>A0A0Q1DK86_9FLAO</name>
<keyword evidence="3" id="KW-1185">Reference proteome</keyword>
<feature type="transmembrane region" description="Helical" evidence="1">
    <location>
        <begin position="162"/>
        <end position="186"/>
    </location>
</feature>
<dbReference type="AlphaFoldDB" id="A0A0Q1DK86"/>
<feature type="transmembrane region" description="Helical" evidence="1">
    <location>
        <begin position="129"/>
        <end position="156"/>
    </location>
</feature>
<gene>
    <name evidence="2" type="ORF">AAY42_04560</name>
</gene>
<feature type="transmembrane region" description="Helical" evidence="1">
    <location>
        <begin position="42"/>
        <end position="65"/>
    </location>
</feature>
<dbReference type="OrthoDB" id="7068413at2"/>
<keyword evidence="1" id="KW-0812">Transmembrane</keyword>
<reference evidence="2 3" key="1">
    <citation type="submission" date="2015-04" db="EMBL/GenBank/DDBJ databases">
        <title>Complete genome of flavobacterium.</title>
        <authorList>
            <person name="Kwon Y.M."/>
            <person name="Kim S.-J."/>
        </authorList>
    </citation>
    <scope>NUCLEOTIDE SEQUENCE [LARGE SCALE GENOMIC DNA]</scope>
    <source>
        <strain evidence="2 3">DK169</strain>
    </source>
</reference>
<protein>
    <submittedName>
        <fullName evidence="2">Uncharacterized protein</fullName>
    </submittedName>
</protein>
<evidence type="ECO:0000313" key="3">
    <source>
        <dbReference type="Proteomes" id="UP000050827"/>
    </source>
</evidence>
<evidence type="ECO:0000313" key="2">
    <source>
        <dbReference type="EMBL" id="KQC29255.1"/>
    </source>
</evidence>
<dbReference type="EMBL" id="LCTZ01000002">
    <property type="protein sequence ID" value="KQC29255.1"/>
    <property type="molecule type" value="Genomic_DNA"/>
</dbReference>
<dbReference type="RefSeq" id="WP_055392834.1">
    <property type="nucleotide sequence ID" value="NZ_LCTZ01000002.1"/>
</dbReference>
<keyword evidence="1" id="KW-1133">Transmembrane helix</keyword>